<comment type="caution">
    <text evidence="10">The sequence shown here is derived from an EMBL/GenBank/DDBJ whole genome shotgun (WGS) entry which is preliminary data.</text>
</comment>
<name>A0A6A4KV27_9ERIC</name>
<keyword evidence="3 9" id="KW-0812">Transmembrane</keyword>
<protein>
    <recommendedName>
        <fullName evidence="12">MLO-like protein</fullName>
    </recommendedName>
</protein>
<gene>
    <name evidence="10" type="ORF">C3L33_21230</name>
</gene>
<evidence type="ECO:0000256" key="8">
    <source>
        <dbReference type="SAM" id="MobiDB-lite"/>
    </source>
</evidence>
<feature type="region of interest" description="Disordered" evidence="8">
    <location>
        <begin position="333"/>
        <end position="353"/>
    </location>
</feature>
<dbReference type="Pfam" id="PF03094">
    <property type="entry name" value="Mlo"/>
    <property type="match status" value="2"/>
</dbReference>
<evidence type="ECO:0000256" key="9">
    <source>
        <dbReference type="SAM" id="Phobius"/>
    </source>
</evidence>
<organism evidence="10 11">
    <name type="scientific">Rhododendron williamsianum</name>
    <dbReference type="NCBI Taxonomy" id="262921"/>
    <lineage>
        <taxon>Eukaryota</taxon>
        <taxon>Viridiplantae</taxon>
        <taxon>Streptophyta</taxon>
        <taxon>Embryophyta</taxon>
        <taxon>Tracheophyta</taxon>
        <taxon>Spermatophyta</taxon>
        <taxon>Magnoliopsida</taxon>
        <taxon>eudicotyledons</taxon>
        <taxon>Gunneridae</taxon>
        <taxon>Pentapetalae</taxon>
        <taxon>asterids</taxon>
        <taxon>Ericales</taxon>
        <taxon>Ericaceae</taxon>
        <taxon>Ericoideae</taxon>
        <taxon>Rhodoreae</taxon>
        <taxon>Rhododendron</taxon>
    </lineage>
</organism>
<evidence type="ECO:0000313" key="11">
    <source>
        <dbReference type="Proteomes" id="UP000428333"/>
    </source>
</evidence>
<feature type="non-terminal residue" evidence="10">
    <location>
        <position position="1"/>
    </location>
</feature>
<keyword evidence="4" id="KW-0611">Plant defense</keyword>
<dbReference type="Proteomes" id="UP000428333">
    <property type="component" value="Linkage Group LG13"/>
</dbReference>
<proteinExistence type="inferred from homology"/>
<sequence length="372" mass="42059">MENVVRQGRSLEETPTWSVASVTTVMWASWISQICVNSSLFSSRFYLCSEEDYDEKFLFTKSFSSLNETDIPPGLNYPISHQCGEGHEPFVSYEGLEQLHRFLFVLGITHVLYSCAAVALAMSKIYSWRKWENQASLALDANLQGLNIYFWLSFIPAILVMLVGTKLQHVVSLLALETVEPKGKFVGTQLKPRDDLFWFGKPEILLRLIQFISFQNAFEMATFIWSLMGSKCKKTVIAESVRESLHSWCKRVRERAKRDALHSVTTRSICSLESIMDERDEIITVGSGTLSRCSSAGTLDHIEVNVPSDELGTYFEPSNPRQREFSFRILQSPSEPLSNSSSEPLVDGAEDNVDDGEIGKAMTLMELFQKTN</sequence>
<dbReference type="InterPro" id="IPR004326">
    <property type="entry name" value="Mlo"/>
</dbReference>
<keyword evidence="11" id="KW-1185">Reference proteome</keyword>
<comment type="similarity">
    <text evidence="2">Belongs to the MLO family.</text>
</comment>
<keyword evidence="5 9" id="KW-1133">Transmembrane helix</keyword>
<keyword evidence="6 9" id="KW-0472">Membrane</keyword>
<keyword evidence="7" id="KW-0568">Pathogenesis-related protein</keyword>
<evidence type="ECO:0000313" key="10">
    <source>
        <dbReference type="EMBL" id="KAE9446857.1"/>
    </source>
</evidence>
<dbReference type="AlphaFoldDB" id="A0A6A4KV27"/>
<evidence type="ECO:0008006" key="12">
    <source>
        <dbReference type="Google" id="ProtNLM"/>
    </source>
</evidence>
<feature type="transmembrane region" description="Helical" evidence="9">
    <location>
        <begin position="102"/>
        <end position="126"/>
    </location>
</feature>
<accession>A0A6A4KV27</accession>
<dbReference type="PANTHER" id="PTHR31942:SF9">
    <property type="entry name" value="MLO-LIKE PROTEIN 4"/>
    <property type="match status" value="1"/>
</dbReference>
<evidence type="ECO:0000256" key="7">
    <source>
        <dbReference type="ARBA" id="ARBA00023265"/>
    </source>
</evidence>
<feature type="compositionally biased region" description="Low complexity" evidence="8">
    <location>
        <begin position="333"/>
        <end position="345"/>
    </location>
</feature>
<evidence type="ECO:0000256" key="3">
    <source>
        <dbReference type="ARBA" id="ARBA00022692"/>
    </source>
</evidence>
<dbReference type="GO" id="GO:0006952">
    <property type="term" value="P:defense response"/>
    <property type="evidence" value="ECO:0007669"/>
    <property type="project" value="UniProtKB-KW"/>
</dbReference>
<comment type="subcellular location">
    <subcellularLocation>
        <location evidence="1">Membrane</location>
        <topology evidence="1">Multi-pass membrane protein</topology>
    </subcellularLocation>
</comment>
<evidence type="ECO:0000256" key="2">
    <source>
        <dbReference type="ARBA" id="ARBA00006574"/>
    </source>
</evidence>
<dbReference type="GO" id="GO:0016020">
    <property type="term" value="C:membrane"/>
    <property type="evidence" value="ECO:0007669"/>
    <property type="project" value="UniProtKB-SubCell"/>
</dbReference>
<reference evidence="10 11" key="1">
    <citation type="journal article" date="2019" name="Genome Biol. Evol.">
        <title>The Rhododendron genome and chromosomal organization provide insight into shared whole-genome duplications across the heath family (Ericaceae).</title>
        <authorList>
            <person name="Soza V.L."/>
            <person name="Lindsley D."/>
            <person name="Waalkes A."/>
            <person name="Ramage E."/>
            <person name="Patwardhan R.P."/>
            <person name="Burton J.N."/>
            <person name="Adey A."/>
            <person name="Kumar A."/>
            <person name="Qiu R."/>
            <person name="Shendure J."/>
            <person name="Hall B."/>
        </authorList>
    </citation>
    <scope>NUCLEOTIDE SEQUENCE [LARGE SCALE GENOMIC DNA]</scope>
    <source>
        <strain evidence="10">RSF 1966-606</strain>
    </source>
</reference>
<dbReference type="PANTHER" id="PTHR31942">
    <property type="entry name" value="MLO-LIKE PROTEIN 1"/>
    <property type="match status" value="1"/>
</dbReference>
<evidence type="ECO:0000256" key="6">
    <source>
        <dbReference type="ARBA" id="ARBA00023136"/>
    </source>
</evidence>
<dbReference type="OrthoDB" id="1388414at2759"/>
<evidence type="ECO:0000256" key="4">
    <source>
        <dbReference type="ARBA" id="ARBA00022821"/>
    </source>
</evidence>
<evidence type="ECO:0000256" key="1">
    <source>
        <dbReference type="ARBA" id="ARBA00004141"/>
    </source>
</evidence>
<feature type="transmembrane region" description="Helical" evidence="9">
    <location>
        <begin position="146"/>
        <end position="164"/>
    </location>
</feature>
<dbReference type="EMBL" id="QEFC01003721">
    <property type="protein sequence ID" value="KAE9446857.1"/>
    <property type="molecule type" value="Genomic_DNA"/>
</dbReference>
<evidence type="ECO:0000256" key="5">
    <source>
        <dbReference type="ARBA" id="ARBA00022989"/>
    </source>
</evidence>